<dbReference type="PATRIC" id="fig|303.167.peg.66"/>
<dbReference type="Proteomes" id="UP000050437">
    <property type="component" value="Unassembled WGS sequence"/>
</dbReference>
<dbReference type="Proteomes" id="UP000278162">
    <property type="component" value="Unassembled WGS sequence"/>
</dbReference>
<dbReference type="EMBL" id="CP018743">
    <property type="protein sequence ID" value="APO85204.1"/>
    <property type="molecule type" value="Genomic_DNA"/>
</dbReference>
<dbReference type="AlphaFoldDB" id="A0A059UQS5"/>
<evidence type="ECO:0000256" key="1">
    <source>
        <dbReference type="SAM" id="SignalP"/>
    </source>
</evidence>
<protein>
    <submittedName>
        <fullName evidence="2">Uncharacterized protein</fullName>
    </submittedName>
</protein>
<evidence type="ECO:0000313" key="4">
    <source>
        <dbReference type="EMBL" id="RNF82439.1"/>
    </source>
</evidence>
<accession>A0A1L5PYF0</accession>
<dbReference type="GeneID" id="97165581"/>
<dbReference type="PROSITE" id="PS51257">
    <property type="entry name" value="PROKAR_LIPOPROTEIN"/>
    <property type="match status" value="1"/>
</dbReference>
<evidence type="ECO:0000313" key="5">
    <source>
        <dbReference type="Proteomes" id="UP000050437"/>
    </source>
</evidence>
<feature type="chain" id="PRO_5009862916" evidence="1">
    <location>
        <begin position="18"/>
        <end position="137"/>
    </location>
</feature>
<evidence type="ECO:0000313" key="2">
    <source>
        <dbReference type="EMBL" id="APO85204.1"/>
    </source>
</evidence>
<evidence type="ECO:0000313" key="3">
    <source>
        <dbReference type="EMBL" id="KPM66253.1"/>
    </source>
</evidence>
<keyword evidence="1" id="KW-0732">Signal</keyword>
<reference evidence="2 6" key="2">
    <citation type="submission" date="2016-12" db="EMBL/GenBank/DDBJ databases">
        <title>Draft Genome Sequence of Mercury Resistant Pseudomonas DRA525.</title>
        <authorList>
            <person name="Drace K.M."/>
        </authorList>
    </citation>
    <scope>NUCLEOTIDE SEQUENCE [LARGE SCALE GENOMIC DNA]</scope>
    <source>
        <strain evidence="2 6">DRA525</strain>
    </source>
</reference>
<evidence type="ECO:0000313" key="7">
    <source>
        <dbReference type="Proteomes" id="UP000278162"/>
    </source>
</evidence>
<dbReference type="KEGG" id="ppud:DW66_0065"/>
<reference evidence="4 7" key="3">
    <citation type="submission" date="2018-10" db="EMBL/GenBank/DDBJ databases">
        <title>An outbreak of IMP-63 producing strain in France.</title>
        <authorList>
            <person name="Bour M."/>
            <person name="Liapis E."/>
            <person name="Plesiat P."/>
        </authorList>
    </citation>
    <scope>NUCLEOTIDE SEQUENCE [LARGE SCALE GENOMIC DNA]</scope>
    <source>
        <strain evidence="4 7">12917</strain>
    </source>
</reference>
<sequence length="137" mass="15599">MRQPMMLIALSALGACASPLPPVDPKQAWVDLYTMTPGRVIMADRLDGKRLEDGRYFQVTPGKHELVVRFDYEIYGGGLMTQPRDRTCYLTVRFDNFKAGERYRLEARAPVMEPQVLLYDGSRKVVVNEPSEVFCIP</sequence>
<name>A0A059UQS5_PSEPU</name>
<feature type="signal peptide" evidence="1">
    <location>
        <begin position="1"/>
        <end position="17"/>
    </location>
</feature>
<dbReference type="EMBL" id="RJAI01000071">
    <property type="protein sequence ID" value="RNF82439.1"/>
    <property type="molecule type" value="Genomic_DNA"/>
</dbReference>
<dbReference type="EMBL" id="LKKS01000057">
    <property type="protein sequence ID" value="KPM66253.1"/>
    <property type="molecule type" value="Genomic_DNA"/>
</dbReference>
<gene>
    <name evidence="2" type="ORF">BL240_28630</name>
    <name evidence="4" type="ORF">EFK07_24705</name>
    <name evidence="3" type="ORF">HB13667_10210</name>
</gene>
<organism evidence="2 6">
    <name type="scientific">Pseudomonas putida</name>
    <name type="common">Arthrobacter siderocapsulatus</name>
    <dbReference type="NCBI Taxonomy" id="303"/>
    <lineage>
        <taxon>Bacteria</taxon>
        <taxon>Pseudomonadati</taxon>
        <taxon>Pseudomonadota</taxon>
        <taxon>Gammaproteobacteria</taxon>
        <taxon>Pseudomonadales</taxon>
        <taxon>Pseudomonadaceae</taxon>
        <taxon>Pseudomonas</taxon>
    </lineage>
</organism>
<accession>A0A059UQS5</accession>
<dbReference type="Proteomes" id="UP000185146">
    <property type="component" value="Chromosome"/>
</dbReference>
<evidence type="ECO:0000313" key="6">
    <source>
        <dbReference type="Proteomes" id="UP000185146"/>
    </source>
</evidence>
<dbReference type="OrthoDB" id="6997359at2"/>
<dbReference type="RefSeq" id="WP_013970286.1">
    <property type="nucleotide sequence ID" value="NZ_CP007620.1"/>
</dbReference>
<proteinExistence type="predicted"/>
<reference evidence="3 5" key="1">
    <citation type="submission" date="2015-10" db="EMBL/GenBank/DDBJ databases">
        <title>Pseudomonas putida clinical strains.</title>
        <authorList>
            <person name="Molina L."/>
            <person name="Udaondo Z."/>
        </authorList>
    </citation>
    <scope>NUCLEOTIDE SEQUENCE [LARGE SCALE GENOMIC DNA]</scope>
    <source>
        <strain evidence="3 5">HB13667</strain>
    </source>
</reference>